<keyword evidence="4" id="KW-1185">Reference proteome</keyword>
<keyword evidence="2" id="KW-0732">Signal</keyword>
<proteinExistence type="predicted"/>
<evidence type="ECO:0000313" key="4">
    <source>
        <dbReference type="Proteomes" id="UP000594262"/>
    </source>
</evidence>
<feature type="chain" id="PRO_5029801314" description="Cnidarian restricted protein" evidence="2">
    <location>
        <begin position="22"/>
        <end position="129"/>
    </location>
</feature>
<protein>
    <recommendedName>
        <fullName evidence="5">Cnidarian restricted protein</fullName>
    </recommendedName>
</protein>
<dbReference type="Proteomes" id="UP000594262">
    <property type="component" value="Unplaced"/>
</dbReference>
<feature type="compositionally biased region" description="Basic and acidic residues" evidence="1">
    <location>
        <begin position="101"/>
        <end position="116"/>
    </location>
</feature>
<accession>A0A7M5VDN0</accession>
<feature type="compositionally biased region" description="Low complexity" evidence="1">
    <location>
        <begin position="118"/>
        <end position="129"/>
    </location>
</feature>
<evidence type="ECO:0008006" key="5">
    <source>
        <dbReference type="Google" id="ProtNLM"/>
    </source>
</evidence>
<sequence length="129" mass="14418">MVRCLLLINCILVSLPSNVYGSIFAEGELKNEHCRKTHESISHSLVECLLKCDRKHSNVLFGRDSKKCYCVSPIYGNGQEGSIVCPSSNELKYYKNQRKITGQDDKNGSKITHELQDSSSTTTQPSTFS</sequence>
<evidence type="ECO:0000313" key="3">
    <source>
        <dbReference type="EnsemblMetazoa" id="CLYHEMP011062.1"/>
    </source>
</evidence>
<dbReference type="AlphaFoldDB" id="A0A7M5VDN0"/>
<evidence type="ECO:0000256" key="1">
    <source>
        <dbReference type="SAM" id="MobiDB-lite"/>
    </source>
</evidence>
<dbReference type="EnsemblMetazoa" id="CLYHEMT011062.1">
    <property type="protein sequence ID" value="CLYHEMP011062.1"/>
    <property type="gene ID" value="CLYHEMG011062"/>
</dbReference>
<name>A0A7M5VDN0_9CNID</name>
<reference evidence="3" key="1">
    <citation type="submission" date="2021-01" db="UniProtKB">
        <authorList>
            <consortium name="EnsemblMetazoa"/>
        </authorList>
    </citation>
    <scope>IDENTIFICATION</scope>
</reference>
<feature type="signal peptide" evidence="2">
    <location>
        <begin position="1"/>
        <end position="21"/>
    </location>
</feature>
<feature type="region of interest" description="Disordered" evidence="1">
    <location>
        <begin position="101"/>
        <end position="129"/>
    </location>
</feature>
<organism evidence="3 4">
    <name type="scientific">Clytia hemisphaerica</name>
    <dbReference type="NCBI Taxonomy" id="252671"/>
    <lineage>
        <taxon>Eukaryota</taxon>
        <taxon>Metazoa</taxon>
        <taxon>Cnidaria</taxon>
        <taxon>Hydrozoa</taxon>
        <taxon>Hydroidolina</taxon>
        <taxon>Leptothecata</taxon>
        <taxon>Obeliida</taxon>
        <taxon>Clytiidae</taxon>
        <taxon>Clytia</taxon>
    </lineage>
</organism>
<evidence type="ECO:0000256" key="2">
    <source>
        <dbReference type="SAM" id="SignalP"/>
    </source>
</evidence>